<reference evidence="7 8" key="1">
    <citation type="journal article" date="2019" name="Nat. Ecol. Evol.">
        <title>Megaphylogeny resolves global patterns of mushroom evolution.</title>
        <authorList>
            <person name="Varga T."/>
            <person name="Krizsan K."/>
            <person name="Foldi C."/>
            <person name="Dima B."/>
            <person name="Sanchez-Garcia M."/>
            <person name="Sanchez-Ramirez S."/>
            <person name="Szollosi G.J."/>
            <person name="Szarkandi J.G."/>
            <person name="Papp V."/>
            <person name="Albert L."/>
            <person name="Andreopoulos W."/>
            <person name="Angelini C."/>
            <person name="Antonin V."/>
            <person name="Barry K.W."/>
            <person name="Bougher N.L."/>
            <person name="Buchanan P."/>
            <person name="Buyck B."/>
            <person name="Bense V."/>
            <person name="Catcheside P."/>
            <person name="Chovatia M."/>
            <person name="Cooper J."/>
            <person name="Damon W."/>
            <person name="Desjardin D."/>
            <person name="Finy P."/>
            <person name="Geml J."/>
            <person name="Haridas S."/>
            <person name="Hughes K."/>
            <person name="Justo A."/>
            <person name="Karasinski D."/>
            <person name="Kautmanova I."/>
            <person name="Kiss B."/>
            <person name="Kocsube S."/>
            <person name="Kotiranta H."/>
            <person name="LaButti K.M."/>
            <person name="Lechner B.E."/>
            <person name="Liimatainen K."/>
            <person name="Lipzen A."/>
            <person name="Lukacs Z."/>
            <person name="Mihaltcheva S."/>
            <person name="Morgado L.N."/>
            <person name="Niskanen T."/>
            <person name="Noordeloos M.E."/>
            <person name="Ohm R.A."/>
            <person name="Ortiz-Santana B."/>
            <person name="Ovrebo C."/>
            <person name="Racz N."/>
            <person name="Riley R."/>
            <person name="Savchenko A."/>
            <person name="Shiryaev A."/>
            <person name="Soop K."/>
            <person name="Spirin V."/>
            <person name="Szebenyi C."/>
            <person name="Tomsovsky M."/>
            <person name="Tulloss R.E."/>
            <person name="Uehling J."/>
            <person name="Grigoriev I.V."/>
            <person name="Vagvolgyi C."/>
            <person name="Papp T."/>
            <person name="Martin F.M."/>
            <person name="Miettinen O."/>
            <person name="Hibbett D.S."/>
            <person name="Nagy L.G."/>
        </authorList>
    </citation>
    <scope>NUCLEOTIDE SEQUENCE [LARGE SCALE GENOMIC DNA]</scope>
    <source>
        <strain evidence="7 8">CBS 309.79</strain>
    </source>
</reference>
<dbReference type="EMBL" id="ML178821">
    <property type="protein sequence ID" value="TFL02821.1"/>
    <property type="molecule type" value="Genomic_DNA"/>
</dbReference>
<sequence length="858" mass="94531">MEFFSQTYVALRGPTGVPQTATDTIGRLADRLSPSTLLADRRAAVLALKGLSRDHRREVGDTALLGLLQVLQNDAEIDGDIGKAVLETINALCEPDETPGPGREDVVKFCDQVLATEKPVQSLLGLLAGSNFYAKFSALQLLSTLLQIRRQVVQGYFLKAENGPASVLAVLEDNREMIRNETVSMIQALISHNPDIQKLLAFEGLFEKLFSIISKGGGVDGGIVVQEALICVDGLLRYNSSNQSYFRETQIPPQLRAILLFPVSLHPQQPAPQQFALQFWDDQKSKNSAVVIGIIGLLLAGTSDNSQETFMFTRCLVEAALASNFPIPVKALALAMLPDKLNFPLSELVLAPYMPVPGSNGEEWDRLEPASALDCLVELALHGEYNGINGGARQRDHLELRAAATKVFENFVSSDEIKEAVVRSMLPPSDQDQSQAPPITPLLYSLIIAPETPLPDPSSATSTHFATLLFAHLLRSCSGAKAAAREIRPPVPSPPDAGTLFVPADGPASATQQPTPEDDDDDPPQTLIQIINENLSLALLARSRLDQTERESREWDRVSTIYLAFLSQWLWNDAAAVREFLEAGGLGVLVEPINQASEVDVVVPALCVFLLGVCYEFNREPGEITRATIYPILNRFGVDSLVGHLTRLREDERFRSIGPERIVLDFPTPPHANPGLKPESELESEIWFDWPFVDFWKSNYYTVQRGFSVPPDQISTAASQNAETSMLVASLRDVIRKQSQEIETLQTQLQQSSKSGNNEDELLAEITSLRAEVAASEEKRKATDNKFAVSEEKRKAAEKKLAASEEKCKETEKEQEDLLVLLDDLSSKRKRDKEKLRAVGQEVSEDEADDDDDDEDED</sequence>
<feature type="region of interest" description="Disordered" evidence="4">
    <location>
        <begin position="780"/>
        <end position="815"/>
    </location>
</feature>
<dbReference type="InterPro" id="IPR006955">
    <property type="entry name" value="Uso1_p115_C"/>
</dbReference>
<evidence type="ECO:0000256" key="1">
    <source>
        <dbReference type="ARBA" id="ARBA00004555"/>
    </source>
</evidence>
<dbReference type="Gene3D" id="1.25.10.10">
    <property type="entry name" value="Leucine-rich Repeat Variant"/>
    <property type="match status" value="1"/>
</dbReference>
<dbReference type="InterPro" id="IPR024095">
    <property type="entry name" value="Vesicle_P115"/>
</dbReference>
<dbReference type="GO" id="GO:0048280">
    <property type="term" value="P:vesicle fusion with Golgi apparatus"/>
    <property type="evidence" value="ECO:0007669"/>
    <property type="project" value="InterPro"/>
</dbReference>
<feature type="compositionally biased region" description="Acidic residues" evidence="4">
    <location>
        <begin position="843"/>
        <end position="858"/>
    </location>
</feature>
<dbReference type="GO" id="GO:0006886">
    <property type="term" value="P:intracellular protein transport"/>
    <property type="evidence" value="ECO:0007669"/>
    <property type="project" value="InterPro"/>
</dbReference>
<dbReference type="PANTHER" id="PTHR10013:SF0">
    <property type="entry name" value="GENERAL VESICULAR TRANSPORT FACTOR P115"/>
    <property type="match status" value="1"/>
</dbReference>
<organism evidence="7 8">
    <name type="scientific">Pterulicium gracile</name>
    <dbReference type="NCBI Taxonomy" id="1884261"/>
    <lineage>
        <taxon>Eukaryota</taxon>
        <taxon>Fungi</taxon>
        <taxon>Dikarya</taxon>
        <taxon>Basidiomycota</taxon>
        <taxon>Agaricomycotina</taxon>
        <taxon>Agaricomycetes</taxon>
        <taxon>Agaricomycetidae</taxon>
        <taxon>Agaricales</taxon>
        <taxon>Pleurotineae</taxon>
        <taxon>Pterulaceae</taxon>
        <taxon>Pterulicium</taxon>
    </lineage>
</organism>
<dbReference type="GO" id="GO:0048211">
    <property type="term" value="P:Golgi vesicle docking"/>
    <property type="evidence" value="ECO:0007669"/>
    <property type="project" value="TreeGrafter"/>
</dbReference>
<dbReference type="Pfam" id="PF04869">
    <property type="entry name" value="Uso1_p115_head"/>
    <property type="match status" value="1"/>
</dbReference>
<dbReference type="Proteomes" id="UP000305067">
    <property type="component" value="Unassembled WGS sequence"/>
</dbReference>
<dbReference type="GO" id="GO:0000139">
    <property type="term" value="C:Golgi membrane"/>
    <property type="evidence" value="ECO:0007669"/>
    <property type="project" value="InterPro"/>
</dbReference>
<accession>A0A5C3QQL5</accession>
<keyword evidence="3" id="KW-0175">Coiled coil</keyword>
<evidence type="ECO:0000256" key="3">
    <source>
        <dbReference type="ARBA" id="ARBA00023054"/>
    </source>
</evidence>
<dbReference type="GO" id="GO:0006888">
    <property type="term" value="P:endoplasmic reticulum to Golgi vesicle-mediated transport"/>
    <property type="evidence" value="ECO:0007669"/>
    <property type="project" value="TreeGrafter"/>
</dbReference>
<feature type="region of interest" description="Disordered" evidence="4">
    <location>
        <begin position="485"/>
        <end position="524"/>
    </location>
</feature>
<keyword evidence="8" id="KW-1185">Reference proteome</keyword>
<evidence type="ECO:0000256" key="2">
    <source>
        <dbReference type="ARBA" id="ARBA00023034"/>
    </source>
</evidence>
<comment type="subcellular location">
    <subcellularLocation>
        <location evidence="1">Golgi apparatus</location>
    </subcellularLocation>
</comment>
<dbReference type="InterPro" id="IPR016024">
    <property type="entry name" value="ARM-type_fold"/>
</dbReference>
<protein>
    <submittedName>
        <fullName evidence="7">p115 like vesicle tethering protein</fullName>
    </submittedName>
</protein>
<dbReference type="GO" id="GO:0012507">
    <property type="term" value="C:ER to Golgi transport vesicle membrane"/>
    <property type="evidence" value="ECO:0007669"/>
    <property type="project" value="TreeGrafter"/>
</dbReference>
<dbReference type="OrthoDB" id="198977at2759"/>
<dbReference type="GO" id="GO:0005795">
    <property type="term" value="C:Golgi stack"/>
    <property type="evidence" value="ECO:0007669"/>
    <property type="project" value="TreeGrafter"/>
</dbReference>
<dbReference type="InterPro" id="IPR006953">
    <property type="entry name" value="Vesicle_Uso1_P115_head"/>
</dbReference>
<dbReference type="AlphaFoldDB" id="A0A5C3QQL5"/>
<evidence type="ECO:0000259" key="6">
    <source>
        <dbReference type="Pfam" id="PF04871"/>
    </source>
</evidence>
<keyword evidence="2" id="KW-0333">Golgi apparatus</keyword>
<gene>
    <name evidence="7" type="ORF">BDV98DRAFT_649211</name>
</gene>
<dbReference type="STRING" id="1884261.A0A5C3QQL5"/>
<name>A0A5C3QQL5_9AGAR</name>
<evidence type="ECO:0000256" key="4">
    <source>
        <dbReference type="SAM" id="MobiDB-lite"/>
    </source>
</evidence>
<evidence type="ECO:0000313" key="8">
    <source>
        <dbReference type="Proteomes" id="UP000305067"/>
    </source>
</evidence>
<feature type="domain" description="Uso1/p115-like vesicle tethering protein C-terminal" evidence="6">
    <location>
        <begin position="738"/>
        <end position="858"/>
    </location>
</feature>
<feature type="compositionally biased region" description="Basic and acidic residues" evidence="4">
    <location>
        <begin position="780"/>
        <end position="812"/>
    </location>
</feature>
<dbReference type="InterPro" id="IPR011989">
    <property type="entry name" value="ARM-like"/>
</dbReference>
<dbReference type="Pfam" id="PF04871">
    <property type="entry name" value="Uso1_p115_C"/>
    <property type="match status" value="1"/>
</dbReference>
<dbReference type="GO" id="GO:0005783">
    <property type="term" value="C:endoplasmic reticulum"/>
    <property type="evidence" value="ECO:0007669"/>
    <property type="project" value="TreeGrafter"/>
</dbReference>
<evidence type="ECO:0000313" key="7">
    <source>
        <dbReference type="EMBL" id="TFL02821.1"/>
    </source>
</evidence>
<feature type="region of interest" description="Disordered" evidence="4">
    <location>
        <begin position="829"/>
        <end position="858"/>
    </location>
</feature>
<dbReference type="SUPFAM" id="SSF48371">
    <property type="entry name" value="ARM repeat"/>
    <property type="match status" value="1"/>
</dbReference>
<proteinExistence type="predicted"/>
<evidence type="ECO:0000259" key="5">
    <source>
        <dbReference type="Pfam" id="PF04869"/>
    </source>
</evidence>
<feature type="domain" description="Vesicle tethering protein Uso1/P115-like head" evidence="5">
    <location>
        <begin position="517"/>
        <end position="705"/>
    </location>
</feature>
<dbReference type="PANTHER" id="PTHR10013">
    <property type="entry name" value="GENERAL VESICULAR TRANSPORT FACTOR P115"/>
    <property type="match status" value="1"/>
</dbReference>